<dbReference type="GO" id="GO:0009231">
    <property type="term" value="P:riboflavin biosynthetic process"/>
    <property type="evidence" value="ECO:0007669"/>
    <property type="project" value="InterPro"/>
</dbReference>
<evidence type="ECO:0000313" key="3">
    <source>
        <dbReference type="Proteomes" id="UP000198677"/>
    </source>
</evidence>
<dbReference type="Gene3D" id="3.40.430.10">
    <property type="entry name" value="Dihydrofolate Reductase, subunit A"/>
    <property type="match status" value="1"/>
</dbReference>
<dbReference type="AlphaFoldDB" id="A0A1H7GH23"/>
<feature type="domain" description="Bacterial bifunctional deaminase-reductase C-terminal" evidence="1">
    <location>
        <begin position="3"/>
        <end position="182"/>
    </location>
</feature>
<dbReference type="InterPro" id="IPR050765">
    <property type="entry name" value="Riboflavin_Biosynth_HTPR"/>
</dbReference>
<evidence type="ECO:0000313" key="2">
    <source>
        <dbReference type="EMBL" id="SEK37421.1"/>
    </source>
</evidence>
<accession>A0A1H7GH23</accession>
<dbReference type="RefSeq" id="WP_072753333.1">
    <property type="nucleotide sequence ID" value="NZ_FOAW01000001.1"/>
</dbReference>
<dbReference type="Pfam" id="PF01872">
    <property type="entry name" value="RibD_C"/>
    <property type="match status" value="1"/>
</dbReference>
<dbReference type="Proteomes" id="UP000198677">
    <property type="component" value="Unassembled WGS sequence"/>
</dbReference>
<dbReference type="GO" id="GO:0008703">
    <property type="term" value="F:5-amino-6-(5-phosphoribosylamino)uracil reductase activity"/>
    <property type="evidence" value="ECO:0007669"/>
    <property type="project" value="InterPro"/>
</dbReference>
<keyword evidence="3" id="KW-1185">Reference proteome</keyword>
<gene>
    <name evidence="2" type="ORF">SAMN05444583_101482</name>
</gene>
<reference evidence="3" key="1">
    <citation type="submission" date="2016-10" db="EMBL/GenBank/DDBJ databases">
        <authorList>
            <person name="Varghese N."/>
            <person name="Submissions S."/>
        </authorList>
    </citation>
    <scope>NUCLEOTIDE SEQUENCE [LARGE SCALE GENOMIC DNA]</scope>
    <source>
        <strain evidence="3">DSM 44675</strain>
    </source>
</reference>
<dbReference type="SUPFAM" id="SSF53597">
    <property type="entry name" value="Dihydrofolate reductase-like"/>
    <property type="match status" value="1"/>
</dbReference>
<sequence>MRKLVYYVGISLDGYIAGPGGEWDFYPISDAMATWMNERYPDTIPTHVRPHVGLENAANLAFDTAVMGRGTYEPALAVGITSPYAHLRQYVVSTTLGEIADPAVDLVAGDPLDLVRELKAQEGMDIWLTGGGKLAGTLLPEIDELIIKRYPVVAGTGIPAFDGPFLPTQFTPTRTESFDNGASVTWLSRTPAA</sequence>
<dbReference type="PANTHER" id="PTHR38011:SF11">
    <property type="entry name" value="2,5-DIAMINO-6-RIBOSYLAMINO-4(3H)-PYRIMIDINONE 5'-PHOSPHATE REDUCTASE"/>
    <property type="match status" value="1"/>
</dbReference>
<name>A0A1H7GH23_9NOCA</name>
<organism evidence="2 3">
    <name type="scientific">Rhodococcus maanshanensis</name>
    <dbReference type="NCBI Taxonomy" id="183556"/>
    <lineage>
        <taxon>Bacteria</taxon>
        <taxon>Bacillati</taxon>
        <taxon>Actinomycetota</taxon>
        <taxon>Actinomycetes</taxon>
        <taxon>Mycobacteriales</taxon>
        <taxon>Nocardiaceae</taxon>
        <taxon>Rhodococcus</taxon>
    </lineage>
</organism>
<evidence type="ECO:0000259" key="1">
    <source>
        <dbReference type="Pfam" id="PF01872"/>
    </source>
</evidence>
<protein>
    <submittedName>
        <fullName evidence="2">Dihydrofolate reductase</fullName>
    </submittedName>
</protein>
<dbReference type="InterPro" id="IPR002734">
    <property type="entry name" value="RibDG_C"/>
</dbReference>
<dbReference type="InterPro" id="IPR024072">
    <property type="entry name" value="DHFR-like_dom_sf"/>
</dbReference>
<proteinExistence type="predicted"/>
<dbReference type="PANTHER" id="PTHR38011">
    <property type="entry name" value="DIHYDROFOLATE REDUCTASE FAMILY PROTEIN (AFU_ORTHOLOGUE AFUA_8G06820)"/>
    <property type="match status" value="1"/>
</dbReference>
<dbReference type="OrthoDB" id="195113at2"/>
<dbReference type="EMBL" id="FOAW01000001">
    <property type="protein sequence ID" value="SEK37421.1"/>
    <property type="molecule type" value="Genomic_DNA"/>
</dbReference>